<proteinExistence type="predicted"/>
<evidence type="ECO:0000313" key="4">
    <source>
        <dbReference type="Proteomes" id="UP001218188"/>
    </source>
</evidence>
<comment type="caution">
    <text evidence="2">The sequence shown here is derived from an EMBL/GenBank/DDBJ whole genome shotgun (WGS) entry which is preliminary data.</text>
</comment>
<dbReference type="EMBL" id="JARJCM010000021">
    <property type="protein sequence ID" value="KAJ7040530.1"/>
    <property type="molecule type" value="Genomic_DNA"/>
</dbReference>
<keyword evidence="4" id="KW-1185">Reference proteome</keyword>
<evidence type="ECO:0000256" key="1">
    <source>
        <dbReference type="SAM" id="MobiDB-lite"/>
    </source>
</evidence>
<accession>A0AAD6SI99</accession>
<reference evidence="2" key="1">
    <citation type="submission" date="2023-03" db="EMBL/GenBank/DDBJ databases">
        <title>Massive genome expansion in bonnet fungi (Mycena s.s.) driven by repeated elements and novel gene families across ecological guilds.</title>
        <authorList>
            <consortium name="Lawrence Berkeley National Laboratory"/>
            <person name="Harder C.B."/>
            <person name="Miyauchi S."/>
            <person name="Viragh M."/>
            <person name="Kuo A."/>
            <person name="Thoen E."/>
            <person name="Andreopoulos B."/>
            <person name="Lu D."/>
            <person name="Skrede I."/>
            <person name="Drula E."/>
            <person name="Henrissat B."/>
            <person name="Morin E."/>
            <person name="Kohler A."/>
            <person name="Barry K."/>
            <person name="LaButti K."/>
            <person name="Morin E."/>
            <person name="Salamov A."/>
            <person name="Lipzen A."/>
            <person name="Mereny Z."/>
            <person name="Hegedus B."/>
            <person name="Baldrian P."/>
            <person name="Stursova M."/>
            <person name="Weitz H."/>
            <person name="Taylor A."/>
            <person name="Grigoriev I.V."/>
            <person name="Nagy L.G."/>
            <person name="Martin F."/>
            <person name="Kauserud H."/>
        </authorList>
    </citation>
    <scope>NUCLEOTIDE SEQUENCE</scope>
    <source>
        <strain evidence="2">CBHHK200</strain>
    </source>
</reference>
<feature type="region of interest" description="Disordered" evidence="1">
    <location>
        <begin position="1"/>
        <end position="35"/>
    </location>
</feature>
<protein>
    <submittedName>
        <fullName evidence="2">Uncharacterized protein</fullName>
    </submittedName>
</protein>
<dbReference type="Proteomes" id="UP001218188">
    <property type="component" value="Unassembled WGS sequence"/>
</dbReference>
<dbReference type="AlphaFoldDB" id="A0AAD6SI99"/>
<organism evidence="2 4">
    <name type="scientific">Mycena alexandri</name>
    <dbReference type="NCBI Taxonomy" id="1745969"/>
    <lineage>
        <taxon>Eukaryota</taxon>
        <taxon>Fungi</taxon>
        <taxon>Dikarya</taxon>
        <taxon>Basidiomycota</taxon>
        <taxon>Agaricomycotina</taxon>
        <taxon>Agaricomycetes</taxon>
        <taxon>Agaricomycetidae</taxon>
        <taxon>Agaricales</taxon>
        <taxon>Marasmiineae</taxon>
        <taxon>Mycenaceae</taxon>
        <taxon>Mycena</taxon>
    </lineage>
</organism>
<feature type="non-terminal residue" evidence="2">
    <location>
        <position position="127"/>
    </location>
</feature>
<sequence length="127" mass="14782">MQAAIAADASPGVQASVTTPFPARPLNSRQKDGESIQAFFRRRRESNMQKMATELRDVRQRRMQLEAHANKGGLPNKAHVFFWEKRDGHYIRIQATKGQFDDLWADYPASQRRYDSFHNEWDLAEIF</sequence>
<evidence type="ECO:0000313" key="2">
    <source>
        <dbReference type="EMBL" id="KAJ7027356.1"/>
    </source>
</evidence>
<gene>
    <name evidence="3" type="ORF">C8F04DRAFT_948368</name>
    <name evidence="2" type="ORF">C8F04DRAFT_965263</name>
</gene>
<name>A0AAD6SI99_9AGAR</name>
<dbReference type="EMBL" id="JARJCM010000125">
    <property type="protein sequence ID" value="KAJ7027356.1"/>
    <property type="molecule type" value="Genomic_DNA"/>
</dbReference>
<evidence type="ECO:0000313" key="3">
    <source>
        <dbReference type="EMBL" id="KAJ7040530.1"/>
    </source>
</evidence>